<dbReference type="Proteomes" id="UP001530315">
    <property type="component" value="Unassembled WGS sequence"/>
</dbReference>
<dbReference type="InterPro" id="IPR044842">
    <property type="entry name" value="ALKBH9B/ALKBH10B-like"/>
</dbReference>
<sequence>MPKRKRVDEPAASGTIFSLIDGSVDLLEGLVLHNEVISEEFEDELIAFVQSQCERGRNGELKKPTYLRASGARSQGNQREAIMYGGFFDFNRARPGKRGLVPPFPPLLERLVDHLVTKNYLPSEVRPDSCIINRYDRGDCIPPHVDHSSYYRPISTLSLLGEEPMLVGSRFRTVRSCTWAPTCGQSIPLARRSLLVLGGNSGNIAKHCISSCSGPRISITLRKQPPPDWKPDASELVGKKGVQRTKQGNDESRVIGGVNNGSAAFPQKKSLSGSAKTKKKKMTSQVGRSVRVSAVKQGSSNETRIDIGWKRDSSDNQVNNDKSAKKGSGRVEERKGKVSEKQARRNARRLEKRKQQLLHRGCN</sequence>
<protein>
    <recommendedName>
        <fullName evidence="2">Fe2OG dioxygenase domain-containing protein</fullName>
    </recommendedName>
</protein>
<proteinExistence type="predicted"/>
<gene>
    <name evidence="3" type="ORF">ACHAW5_002833</name>
</gene>
<dbReference type="EMBL" id="JALLAZ020000608">
    <property type="protein sequence ID" value="KAL3791056.1"/>
    <property type="molecule type" value="Genomic_DNA"/>
</dbReference>
<comment type="caution">
    <text evidence="3">The sequence shown here is derived from an EMBL/GenBank/DDBJ whole genome shotgun (WGS) entry which is preliminary data.</text>
</comment>
<dbReference type="InterPro" id="IPR027450">
    <property type="entry name" value="AlkB-like"/>
</dbReference>
<dbReference type="InterPro" id="IPR005123">
    <property type="entry name" value="Oxoglu/Fe-dep_dioxygenase_dom"/>
</dbReference>
<dbReference type="PROSITE" id="PS51471">
    <property type="entry name" value="FE2OG_OXY"/>
    <property type="match status" value="1"/>
</dbReference>
<feature type="region of interest" description="Disordered" evidence="1">
    <location>
        <begin position="309"/>
        <end position="363"/>
    </location>
</feature>
<name>A0ABD3PUM1_9STRA</name>
<evidence type="ECO:0000256" key="1">
    <source>
        <dbReference type="SAM" id="MobiDB-lite"/>
    </source>
</evidence>
<organism evidence="3 4">
    <name type="scientific">Stephanodiscus triporus</name>
    <dbReference type="NCBI Taxonomy" id="2934178"/>
    <lineage>
        <taxon>Eukaryota</taxon>
        <taxon>Sar</taxon>
        <taxon>Stramenopiles</taxon>
        <taxon>Ochrophyta</taxon>
        <taxon>Bacillariophyta</taxon>
        <taxon>Coscinodiscophyceae</taxon>
        <taxon>Thalassiosirophycidae</taxon>
        <taxon>Stephanodiscales</taxon>
        <taxon>Stephanodiscaceae</taxon>
        <taxon>Stephanodiscus</taxon>
    </lineage>
</organism>
<dbReference type="Pfam" id="PF13532">
    <property type="entry name" value="2OG-FeII_Oxy_2"/>
    <property type="match status" value="1"/>
</dbReference>
<evidence type="ECO:0000313" key="3">
    <source>
        <dbReference type="EMBL" id="KAL3791056.1"/>
    </source>
</evidence>
<evidence type="ECO:0000313" key="4">
    <source>
        <dbReference type="Proteomes" id="UP001530315"/>
    </source>
</evidence>
<accession>A0ABD3PUM1</accession>
<dbReference type="Gene3D" id="2.60.120.590">
    <property type="entry name" value="Alpha-ketoglutarate-dependent dioxygenase AlkB-like"/>
    <property type="match status" value="1"/>
</dbReference>
<dbReference type="PANTHER" id="PTHR31447">
    <property type="entry name" value="HYDROXYPROLINE-RICH GLYCOPROTEIN FAMILY PROTEIN-RELATED"/>
    <property type="match status" value="1"/>
</dbReference>
<reference evidence="3 4" key="1">
    <citation type="submission" date="2024-10" db="EMBL/GenBank/DDBJ databases">
        <title>Updated reference genomes for cyclostephanoid diatoms.</title>
        <authorList>
            <person name="Roberts W.R."/>
            <person name="Alverson A.J."/>
        </authorList>
    </citation>
    <scope>NUCLEOTIDE SEQUENCE [LARGE SCALE GENOMIC DNA]</scope>
    <source>
        <strain evidence="3 4">AJA276-08</strain>
    </source>
</reference>
<dbReference type="AlphaFoldDB" id="A0ABD3PUM1"/>
<dbReference type="SUPFAM" id="SSF51197">
    <property type="entry name" value="Clavaminate synthase-like"/>
    <property type="match status" value="1"/>
</dbReference>
<evidence type="ECO:0000259" key="2">
    <source>
        <dbReference type="PROSITE" id="PS51471"/>
    </source>
</evidence>
<feature type="compositionally biased region" description="Basic residues" evidence="1">
    <location>
        <begin position="344"/>
        <end position="363"/>
    </location>
</feature>
<feature type="compositionally biased region" description="Basic and acidic residues" evidence="1">
    <location>
        <begin position="329"/>
        <end position="343"/>
    </location>
</feature>
<dbReference type="PANTHER" id="PTHR31447:SF23">
    <property type="entry name" value="2-OXOGLUTARATE AND FE(II)-DEPENDENT OXYGENASE SUPERFAMILY PROTEIN"/>
    <property type="match status" value="1"/>
</dbReference>
<dbReference type="InterPro" id="IPR037151">
    <property type="entry name" value="AlkB-like_sf"/>
</dbReference>
<feature type="domain" description="Fe2OG dioxygenase" evidence="2">
    <location>
        <begin position="126"/>
        <end position="225"/>
    </location>
</feature>
<feature type="region of interest" description="Disordered" evidence="1">
    <location>
        <begin position="222"/>
        <end position="289"/>
    </location>
</feature>
<keyword evidence="4" id="KW-1185">Reference proteome</keyword>